<feature type="domain" description="Dienelactone hydrolase" evidence="1">
    <location>
        <begin position="2"/>
        <end position="113"/>
    </location>
</feature>
<dbReference type="PANTHER" id="PTHR46623:SF6">
    <property type="entry name" value="ALPHA_BETA-HYDROLASES SUPERFAMILY PROTEIN"/>
    <property type="match status" value="1"/>
</dbReference>
<dbReference type="Pfam" id="PF01738">
    <property type="entry name" value="DLH"/>
    <property type="match status" value="1"/>
</dbReference>
<dbReference type="Gene3D" id="3.40.50.1820">
    <property type="entry name" value="alpha/beta hydrolase"/>
    <property type="match status" value="1"/>
</dbReference>
<organism evidence="2 3">
    <name type="scientific">Demequina litorisediminis</name>
    <dbReference type="NCBI Taxonomy" id="1849022"/>
    <lineage>
        <taxon>Bacteria</taxon>
        <taxon>Bacillati</taxon>
        <taxon>Actinomycetota</taxon>
        <taxon>Actinomycetes</taxon>
        <taxon>Micrococcales</taxon>
        <taxon>Demequinaceae</taxon>
        <taxon>Demequina</taxon>
    </lineage>
</organism>
<proteinExistence type="predicted"/>
<evidence type="ECO:0000313" key="2">
    <source>
        <dbReference type="EMBL" id="GMA35909.1"/>
    </source>
</evidence>
<reference evidence="3" key="1">
    <citation type="journal article" date="2019" name="Int. J. Syst. Evol. Microbiol.">
        <title>The Global Catalogue of Microorganisms (GCM) 10K type strain sequencing project: providing services to taxonomists for standard genome sequencing and annotation.</title>
        <authorList>
            <consortium name="The Broad Institute Genomics Platform"/>
            <consortium name="The Broad Institute Genome Sequencing Center for Infectious Disease"/>
            <person name="Wu L."/>
            <person name="Ma J."/>
        </authorList>
    </citation>
    <scope>NUCLEOTIDE SEQUENCE [LARGE SCALE GENOMIC DNA]</scope>
    <source>
        <strain evidence="3">NBRC 112299</strain>
    </source>
</reference>
<dbReference type="InterPro" id="IPR051049">
    <property type="entry name" value="Dienelactone_hydrolase-like"/>
</dbReference>
<dbReference type="InterPro" id="IPR002925">
    <property type="entry name" value="Dienelactn_hydro"/>
</dbReference>
<sequence length="116" mass="12916">MVLAGFSLGAAVAQLVAVKEERVRALVLMHSVLAPARLEVDSWPERLFAQAHFSEGDEWVEADEVAALVEFAGDALEVFTYPGDGHLFAFDGWHEYDEDSSHRMYERVSDFLGSLD</sequence>
<dbReference type="PANTHER" id="PTHR46623">
    <property type="entry name" value="CARBOXYMETHYLENEBUTENOLIDASE-RELATED"/>
    <property type="match status" value="1"/>
</dbReference>
<dbReference type="Proteomes" id="UP001157125">
    <property type="component" value="Unassembled WGS sequence"/>
</dbReference>
<evidence type="ECO:0000313" key="3">
    <source>
        <dbReference type="Proteomes" id="UP001157125"/>
    </source>
</evidence>
<protein>
    <recommendedName>
        <fullName evidence="1">Dienelactone hydrolase domain-containing protein</fullName>
    </recommendedName>
</protein>
<dbReference type="InterPro" id="IPR029058">
    <property type="entry name" value="AB_hydrolase_fold"/>
</dbReference>
<name>A0ABQ6IGS0_9MICO</name>
<gene>
    <name evidence="2" type="ORF">GCM10025876_21130</name>
</gene>
<comment type="caution">
    <text evidence="2">The sequence shown here is derived from an EMBL/GenBank/DDBJ whole genome shotgun (WGS) entry which is preliminary data.</text>
</comment>
<dbReference type="RefSeq" id="WP_284328280.1">
    <property type="nucleotide sequence ID" value="NZ_BSUN01000001.1"/>
</dbReference>
<dbReference type="SUPFAM" id="SSF53474">
    <property type="entry name" value="alpha/beta-Hydrolases"/>
    <property type="match status" value="1"/>
</dbReference>
<dbReference type="EMBL" id="BSUN01000001">
    <property type="protein sequence ID" value="GMA35909.1"/>
    <property type="molecule type" value="Genomic_DNA"/>
</dbReference>
<accession>A0ABQ6IGS0</accession>
<evidence type="ECO:0000259" key="1">
    <source>
        <dbReference type="Pfam" id="PF01738"/>
    </source>
</evidence>
<keyword evidence="3" id="KW-1185">Reference proteome</keyword>